<dbReference type="InterPro" id="IPR012334">
    <property type="entry name" value="Pectin_lyas_fold"/>
</dbReference>
<proteinExistence type="predicted"/>
<evidence type="ECO:0000313" key="3">
    <source>
        <dbReference type="Proteomes" id="UP000540506"/>
    </source>
</evidence>
<feature type="domain" description="Rhamnogalacturonase A/B/Epimerase-like pectate lyase" evidence="1">
    <location>
        <begin position="60"/>
        <end position="141"/>
    </location>
</feature>
<dbReference type="InterPro" id="IPR011050">
    <property type="entry name" value="Pectin_lyase_fold/virulence"/>
</dbReference>
<organism evidence="2 3">
    <name type="scientific">Kitasatospora kifunensis</name>
    <name type="common">Streptomyces kifunensis</name>
    <dbReference type="NCBI Taxonomy" id="58351"/>
    <lineage>
        <taxon>Bacteria</taxon>
        <taxon>Bacillati</taxon>
        <taxon>Actinomycetota</taxon>
        <taxon>Actinomycetes</taxon>
        <taxon>Kitasatosporales</taxon>
        <taxon>Streptomycetaceae</taxon>
        <taxon>Kitasatospora</taxon>
    </lineage>
</organism>
<gene>
    <name evidence="2" type="ORF">FHR34_001279</name>
</gene>
<dbReference type="Proteomes" id="UP000540506">
    <property type="component" value="Unassembled WGS sequence"/>
</dbReference>
<dbReference type="Gene3D" id="2.160.20.10">
    <property type="entry name" value="Single-stranded right-handed beta-helix, Pectin lyase-like"/>
    <property type="match status" value="1"/>
</dbReference>
<sequence>MVSMYGAIDKVSKTGDTMTGPLVLPAMQVTSGPANGSLLTSDASGNASWQIPGAVSGLDWVNVKTYGATGNGTTDDTAALQAALSAAPAGGTVYLPPGTYLVSSPLTVNGLTVYGANATSTAIRIAAGFSGSEAINLTGNGSIVQGLTVTGISTTYSSNPACDAIRITNAMRCTVRDVVVTYVNGWSVNVLPSGTGSCLWTILDSIHTYQVNQGIHILGVTGSGYNAGAYLVNCNVEQTAGGDGLLLEDAHDVLISNLEGWNLSTSTGNTLHIKGASAAVYLSGFSLGGLTSGTPQAHPVVLVESGSNGTPTGVSLQGGIIEAGTPGLAVTAGTQIACSGTQFFSNANYGVQISGSGPDVLFNGCAFSTNGYTAGASNFDAVVSATGGFVSFQHCDFITPGGSSSGQVASAVNANSVTRVRDCHFAGASAFGGGGGGYPKVARGNAGYNPVGPLTPPSIPSSGTVFSSPFGVDATVHVSGGTVSAIAIGGTATGLTAGTFRVPVTQSITLTYSAAPTWTWFGD</sequence>
<evidence type="ECO:0000259" key="1">
    <source>
        <dbReference type="Pfam" id="PF12708"/>
    </source>
</evidence>
<protein>
    <recommendedName>
        <fullName evidence="1">Rhamnogalacturonase A/B/Epimerase-like pectate lyase domain-containing protein</fullName>
    </recommendedName>
</protein>
<reference evidence="2 3" key="1">
    <citation type="submission" date="2020-08" db="EMBL/GenBank/DDBJ databases">
        <title>Sequencing the genomes of 1000 actinobacteria strains.</title>
        <authorList>
            <person name="Klenk H.-P."/>
        </authorList>
    </citation>
    <scope>NUCLEOTIDE SEQUENCE [LARGE SCALE GENOMIC DNA]</scope>
    <source>
        <strain evidence="2 3">DSM 41654</strain>
    </source>
</reference>
<comment type="caution">
    <text evidence="2">The sequence shown here is derived from an EMBL/GenBank/DDBJ whole genome shotgun (WGS) entry which is preliminary data.</text>
</comment>
<name>A0A7W7R016_KITKI</name>
<dbReference type="AlphaFoldDB" id="A0A7W7R016"/>
<dbReference type="SUPFAM" id="SSF51126">
    <property type="entry name" value="Pectin lyase-like"/>
    <property type="match status" value="1"/>
</dbReference>
<keyword evidence="3" id="KW-1185">Reference proteome</keyword>
<evidence type="ECO:0000313" key="2">
    <source>
        <dbReference type="EMBL" id="MBB4922286.1"/>
    </source>
</evidence>
<dbReference type="Pfam" id="PF12708">
    <property type="entry name" value="Pect-lyase_RHGA_epim"/>
    <property type="match status" value="1"/>
</dbReference>
<dbReference type="InterPro" id="IPR024535">
    <property type="entry name" value="RHGA/B-epi-like_pectate_lyase"/>
</dbReference>
<dbReference type="EMBL" id="JACHJV010000001">
    <property type="protein sequence ID" value="MBB4922286.1"/>
    <property type="molecule type" value="Genomic_DNA"/>
</dbReference>
<accession>A0A7W7R016</accession>